<keyword evidence="3" id="KW-1185">Reference proteome</keyword>
<dbReference type="Pfam" id="PF13966">
    <property type="entry name" value="zf-RVT"/>
    <property type="match status" value="1"/>
</dbReference>
<accession>A0ABR2QYW2</accession>
<comment type="caution">
    <text evidence="2">The sequence shown here is derived from an EMBL/GenBank/DDBJ whole genome shotgun (WGS) entry which is preliminary data.</text>
</comment>
<reference evidence="2 3" key="1">
    <citation type="journal article" date="2024" name="G3 (Bethesda)">
        <title>Genome assembly of Hibiscus sabdariffa L. provides insights into metabolisms of medicinal natural products.</title>
        <authorList>
            <person name="Kim T."/>
        </authorList>
    </citation>
    <scope>NUCLEOTIDE SEQUENCE [LARGE SCALE GENOMIC DNA]</scope>
    <source>
        <strain evidence="2">TK-2024</strain>
        <tissue evidence="2">Old leaves</tissue>
    </source>
</reference>
<feature type="domain" description="Reverse transcriptase zinc-binding" evidence="1">
    <location>
        <begin position="26"/>
        <end position="112"/>
    </location>
</feature>
<dbReference type="Proteomes" id="UP001396334">
    <property type="component" value="Unassembled WGS sequence"/>
</dbReference>
<organism evidence="2 3">
    <name type="scientific">Hibiscus sabdariffa</name>
    <name type="common">roselle</name>
    <dbReference type="NCBI Taxonomy" id="183260"/>
    <lineage>
        <taxon>Eukaryota</taxon>
        <taxon>Viridiplantae</taxon>
        <taxon>Streptophyta</taxon>
        <taxon>Embryophyta</taxon>
        <taxon>Tracheophyta</taxon>
        <taxon>Spermatophyta</taxon>
        <taxon>Magnoliopsida</taxon>
        <taxon>eudicotyledons</taxon>
        <taxon>Gunneridae</taxon>
        <taxon>Pentapetalae</taxon>
        <taxon>rosids</taxon>
        <taxon>malvids</taxon>
        <taxon>Malvales</taxon>
        <taxon>Malvaceae</taxon>
        <taxon>Malvoideae</taxon>
        <taxon>Hibiscus</taxon>
    </lineage>
</organism>
<evidence type="ECO:0000313" key="2">
    <source>
        <dbReference type="EMBL" id="KAK9005839.1"/>
    </source>
</evidence>
<proteinExistence type="predicted"/>
<name>A0ABR2QYW2_9ROSI</name>
<sequence>MVLMFGFGKSRGLGVSGWRWDPLRSFSVRSAYSLLTNTTTGSEDKDWSLTGKFKGSPRIQSFLWLVYWDRILTNQEIVRWSLASDASCSNCGATVEDTLHVLCECPVATAIWSMVIKPELLEEFYSLDLREWLCLNLDGICCFPGKLSTLGHHVWLHIVESLDSKEHQDFR</sequence>
<evidence type="ECO:0000259" key="1">
    <source>
        <dbReference type="Pfam" id="PF13966"/>
    </source>
</evidence>
<dbReference type="EMBL" id="JBBPBN010000030">
    <property type="protein sequence ID" value="KAK9005839.1"/>
    <property type="molecule type" value="Genomic_DNA"/>
</dbReference>
<protein>
    <recommendedName>
        <fullName evidence="1">Reverse transcriptase zinc-binding domain-containing protein</fullName>
    </recommendedName>
</protein>
<dbReference type="InterPro" id="IPR026960">
    <property type="entry name" value="RVT-Znf"/>
</dbReference>
<evidence type="ECO:0000313" key="3">
    <source>
        <dbReference type="Proteomes" id="UP001396334"/>
    </source>
</evidence>
<gene>
    <name evidence="2" type="ORF">V6N11_043259</name>
</gene>